<dbReference type="CDD" id="cd00055">
    <property type="entry name" value="EGF_Lam"/>
    <property type="match status" value="2"/>
</dbReference>
<dbReference type="SMART" id="SM00180">
    <property type="entry name" value="EGF_Lam"/>
    <property type="match status" value="6"/>
</dbReference>
<name>A0A0S4JWN9_BODSA</name>
<dbReference type="GO" id="GO:0005576">
    <property type="term" value="C:extracellular region"/>
    <property type="evidence" value="ECO:0007669"/>
    <property type="project" value="TreeGrafter"/>
</dbReference>
<sequence length="3362" mass="348545">CTCTCQPEWTGATCSTSNVCTNTPNCNGHASTITGNRPLCSCTCQPEWTGSTCATSNVCTDSVDCNSRSTAVTGNRPSCTCTCSPQWTGSSCQTSNACTNSVDCDSRATAVGGNRPTCACTCASEWTGSSCQTSNVCTNSVDCNNNARVVSGNRPTCTCACKPGISGLHCDHTHTLTRTSSTSPSVSFSKSPTMSGEGTSSISSSKVRTVSAPTVTEEPTSSRSTSISLSVTRRTQSSEGTLSLTRTQSSDSSRSFSTSISLSSTGSESSSKTVPTRTLDISRTQPSLSLTQTTSQSSESSLTHSGSLSLSQTSSTTSSFSKSIGFMTRSGTHDASLIRTLSLSAEAKSSTSSSSLTPTPTMSSTNDVSMIDETLTASNSFSDTHTRPTVSSLESLTQTKPSGSSEVSVSLTQSAQSSPSWSSSLDKSISRSATESSVGSRSITASSSLTYGSATKDASTSKSSSVSTTSSLSMSMSEELSTSKPSTSMSSSHSGPTLSLSVTNTIDKSSSESATLSHEGGSMSKSNSATQSPSLSRGTPELTSSTSLTNEAPSTTSSRSVTASLLSFSRNQSKEVTMSVVSHSMTSSQSFSGAPTLSYSVTSHVSPSWSLSISLDSATRDASPSFTQSSVISSCETLSNSYSKTSSSSSSATTTLSLNVSPTKQTLSPSLSRTLASLTRDETRSVSSSLSPPSWTWTRPPHSATAPIGSPTSTHTLSSGGSTSSDSSTHSAQSRSMALTQSMSKSLSMTQATHRLSATISSSQSGTATSSSTCSDSVDFSGTSSVSATVSVSESTTASDTVSTSPSPSTSDTLSHTTSGSYHTKTATLLIFQPLPFTISNRPFAWLSDGIPMIQAPSGVNITTGPSLQLFPVDANGLTPTNPNRAPIHVSLSDATRSLNATNAQLIGFPLATPPLVLLPCSIDGTAASNTFGVPVDVIAVAPQFLLGVIIVRYPTLNNTLFSLSVAIAPVNNTEASSEGLLWSTWEGGVMQIAHGVPQSLVLRNADGVHAARIVQSSWIRDAISSEEVIPTLTLSAVLLPFPQTLTVERVEHSNVTLSHERLASLPPRSSSTDASTTHNASLHQLVEMWKCMWPTAATAFHQIFVATAAADTMVAFMNPWSRAIEDTLEIEWMCTVAATDDNITSMQIPAVRKDPCTLSCVVPLLSSANIVFSSPLLHVSLSYKAHPSACLLLAPFITVVASAQLWQLPLALTSSILIGSMTFINSAQGCNAVLLNSNNNDEDHHAVVVVSLQALTIHAMTSVTLPTLYASWWARDDKSVGGNHRRSIPLEALRISPSNVSLSTSGCLSVPLQCAKLHFIGSSTLVLDSCVTRDFLFTACLEQHFAGLPTAAMNVSIHLTNPDHTIQHVSEIHVVVDLNCTNELLWNETITPTVTNNWFVSGCPADAFPVTGRCAVIGGDLISFTVPLTTVSTSMNNFTVDITFSTRNGSTSLPCTSLMMTLIDVTTNTTVFSGSCRTPPMPGDANITTATLHIVSSTLGGNDSVIIAALHDALYFSGAMSCPFGRIAGSASALQECSGNGVCDRNTLSCVCYGDANLGYFTGYDCSRCIAGAYGKSCTSRCPTGSSGCAPCSGHGTCDDGILGSGLCTCVGAAAQGFWGSDDCNSCSAGYYGSMCTSLCPGPTFSAATTPAVLRSVCNRHGNCDDGVYGGGLCTCTAAYQGALCNSCSPGYYGTSCTRCPSHNASTQPCSGHGSCSDGNQGSGDCSCTVGYAGAACNISCPIAFGLTCGWGVCSAVTGRCTCTAPHVVVDPTSGGACSACDDGYWGVNCTRVCPCQHGTCDVFTGACICAVGYWGVLCSNICPGGVFPCTNHGVCSQTSGHCACFASQALGYYTGTSCDQCNASYASPSCNVPCPTGSDPTTGNPAVCSNRGTCFNGTCSGLCVSGYWGASCQHECPGGAANPCNGRGSCDALSGYCTCVYGAVGTACDGSCQGGFSSPCSFHGLCTATGACQCDADTVNGFWSGAACTTCAAPYSGQNCSVPCDTRTGTVKDRTCVCATGYVGNQCNIACPVGYESEQASTPTPCTSRGVCSLNPSNNNNSTSAECACVADYYDAACGTYCTVALCLTVSGLLNPQCNVTTGQCECRASANGNFGGPTCNDCAAGYWGAECSLPCPCNSRGSCDRYTGSCQCAAGVGSGYWTGHACDKCAPGYIGTLCNVWNVEVSEAASAVVSTANSLFPLSGIVLHDSLMDVVLVGSNPLAAFHTTPWESNMTFLQTVNATYPAVAAGFVNTTHVWVRLSSNQSASTVSTSSTAANYVLLDRRLLAAAAHPVQLTVFNSTHVPSLSISTSTVNSRHFKTVDMSTTTEIPVRSAVSESGRCAANIFYPKNMTSTSNIVVLCQGTTLSTSSWSDTLPTQQVQWLGFDLDRLTGNELLVVTWMTTPSTAATFAWALRVYLTPSLQPNATTIVNTNSSRIPLSGCAEQQGCGIVSRCLVVPPGESGSRRLLCAAESSLLTANVVVLFVVDLSTGAPGATTSVVIPSADRVSASRSDIDYSISIFAFRGATTAMLARTVFDGCSDTLSLLSEYTMSLIQGERSTVLAMTLNTTTRTLWLSVATSQVINAVAVNLFAIRAVEPYVFDQRGGAVVTVQGVGFVRDPVPICEFQSVNTIANASLAAAQDRPSSASSSAIFVNSTTLLCISQEAVVVDGGQCNPVKVNVWYLGRSTSTTLVGSLRPLTATILSVSTTESGGLAMGYYASTTTVTLQGFGFVSSATRAACRLENSTSGEILAWWNASALNTTTAVCTQRGGAPLSGAFGVVRYSHDNATFSNAVSYIVVGPYSHVAAAFTTEAPIPVITAAPIVRLPAIVLTSVDEYGSPLGLFDTEGSAARQLTCLPQNPLFVATTSILTFTTSSTTKVTPINGTAILDAIVVVAPATDTNLDVSMTSTRFVFCYDILVPLNTVTLSLSIVPGPPVALTLVTTMSGSAVGGFASGVTSSVVLPTIVIAVMDAVGNYASIETSSALLPLQIVCTYTNKIPDRSGATSGIATSITTVSTIDPTSGTYSLENLNVQSRFNHFIELAVKPSNISVMGGPLQANAIQSLRIALPQRPCDRTALFAVSDTFECVECPTYAACDGTTNMIIPSGYWRGSSASLTLYPCDPASSCPTSLDCAIGYEGPMCGSCSPGYGRTVGSSCDACTSVVPQVITAFIVVGVVGIVWALGLRDIAFTAVEDIASRIVASPDATKRGPLPIIVKIVVSHLQLITLLPLSALEAPWAVSTAQGSGQWSVVTPSFLNVACVVGRRALFFFFDSRDCAVWARLMRLRSAFHCACVVGGQIVQKDCPQNIHPQQSQGSTHKWCFSNAVPSSGRNDHHLPLPPRKASRSSSSQSPRPA</sequence>
<keyword evidence="5 7" id="KW-0812">Transmembrane</keyword>
<proteinExistence type="predicted"/>
<keyword evidence="3" id="KW-0245">EGF-like domain</keyword>
<feature type="compositionally biased region" description="Low complexity" evidence="4">
    <location>
        <begin position="348"/>
        <end position="365"/>
    </location>
</feature>
<evidence type="ECO:0000313" key="7">
    <source>
        <dbReference type="EMBL" id="CUG92995.1"/>
    </source>
</evidence>
<feature type="compositionally biased region" description="Low complexity" evidence="4">
    <location>
        <begin position="282"/>
        <end position="316"/>
    </location>
</feature>
<dbReference type="VEuPathDB" id="TriTrypDB:BSAL_40175"/>
<keyword evidence="5" id="KW-1133">Transmembrane helix</keyword>
<protein>
    <submittedName>
        <fullName evidence="7">Transmembrane protein, putative</fullName>
    </submittedName>
</protein>
<feature type="region of interest" description="Disordered" evidence="4">
    <location>
        <begin position="790"/>
        <end position="818"/>
    </location>
</feature>
<feature type="compositionally biased region" description="Polar residues" evidence="4">
    <location>
        <begin position="502"/>
        <end position="516"/>
    </location>
</feature>
<evidence type="ECO:0000256" key="3">
    <source>
        <dbReference type="PROSITE-ProRule" id="PRU00076"/>
    </source>
</evidence>
<evidence type="ECO:0000256" key="5">
    <source>
        <dbReference type="SAM" id="Phobius"/>
    </source>
</evidence>
<feature type="region of interest" description="Disordered" evidence="4">
    <location>
        <begin position="3336"/>
        <end position="3362"/>
    </location>
</feature>
<feature type="compositionally biased region" description="Low complexity" evidence="4">
    <location>
        <begin position="3352"/>
        <end position="3362"/>
    </location>
</feature>
<evidence type="ECO:0000256" key="2">
    <source>
        <dbReference type="ARBA" id="ARBA00023157"/>
    </source>
</evidence>
<keyword evidence="8" id="KW-1185">Reference proteome</keyword>
<dbReference type="PROSITE" id="PS50026">
    <property type="entry name" value="EGF_3"/>
    <property type="match status" value="2"/>
</dbReference>
<feature type="compositionally biased region" description="Low complexity" evidence="4">
    <location>
        <begin position="177"/>
        <end position="205"/>
    </location>
</feature>
<feature type="region of interest" description="Disordered" evidence="4">
    <location>
        <begin position="642"/>
        <end position="778"/>
    </location>
</feature>
<feature type="transmembrane region" description="Helical" evidence="5">
    <location>
        <begin position="3169"/>
        <end position="3189"/>
    </location>
</feature>
<feature type="compositionally biased region" description="Low complexity" evidence="4">
    <location>
        <begin position="453"/>
        <end position="501"/>
    </location>
</feature>
<feature type="compositionally biased region" description="Low complexity" evidence="4">
    <location>
        <begin position="757"/>
        <end position="778"/>
    </location>
</feature>
<feature type="domain" description="EGF-like" evidence="6">
    <location>
        <begin position="1703"/>
        <end position="1739"/>
    </location>
</feature>
<feature type="region of interest" description="Disordered" evidence="4">
    <location>
        <begin position="377"/>
        <end position="561"/>
    </location>
</feature>
<feature type="region of interest" description="Disordered" evidence="4">
    <location>
        <begin position="177"/>
        <end position="316"/>
    </location>
</feature>
<feature type="disulfide bond" evidence="3">
    <location>
        <begin position="1729"/>
        <end position="1738"/>
    </location>
</feature>
<feature type="compositionally biased region" description="Polar residues" evidence="4">
    <location>
        <begin position="377"/>
        <end position="407"/>
    </location>
</feature>
<comment type="caution">
    <text evidence="3">Lacks conserved residue(s) required for the propagation of feature annotation.</text>
</comment>
<dbReference type="Gene3D" id="2.170.300.10">
    <property type="entry name" value="Tie2 ligand-binding domain superfamily"/>
    <property type="match status" value="1"/>
</dbReference>
<dbReference type="OrthoDB" id="409374at2759"/>
<dbReference type="PROSITE" id="PS01248">
    <property type="entry name" value="EGF_LAM_1"/>
    <property type="match status" value="1"/>
</dbReference>
<dbReference type="InterPro" id="IPR002049">
    <property type="entry name" value="LE_dom"/>
</dbReference>
<gene>
    <name evidence="7" type="ORF">BSAL_40175</name>
</gene>
<keyword evidence="1" id="KW-0732">Signal</keyword>
<dbReference type="Gene3D" id="2.10.25.10">
    <property type="entry name" value="Laminin"/>
    <property type="match status" value="2"/>
</dbReference>
<reference evidence="8" key="1">
    <citation type="submission" date="2015-09" db="EMBL/GenBank/DDBJ databases">
        <authorList>
            <consortium name="Pathogen Informatics"/>
        </authorList>
    </citation>
    <scope>NUCLEOTIDE SEQUENCE [LARGE SCALE GENOMIC DNA]</scope>
    <source>
        <strain evidence="8">Lake Konstanz</strain>
    </source>
</reference>
<dbReference type="PANTHER" id="PTHR14949">
    <property type="entry name" value="EGF-LIKE-DOMAIN, MULTIPLE 7, 8"/>
    <property type="match status" value="1"/>
</dbReference>
<dbReference type="InterPro" id="IPR050969">
    <property type="entry name" value="Dev_Signal_Modulators"/>
</dbReference>
<dbReference type="GO" id="GO:0009986">
    <property type="term" value="C:cell surface"/>
    <property type="evidence" value="ECO:0007669"/>
    <property type="project" value="TreeGrafter"/>
</dbReference>
<evidence type="ECO:0000256" key="1">
    <source>
        <dbReference type="ARBA" id="ARBA00022729"/>
    </source>
</evidence>
<feature type="compositionally biased region" description="Low complexity" evidence="4">
    <location>
        <begin position="685"/>
        <end position="736"/>
    </location>
</feature>
<evidence type="ECO:0000256" key="4">
    <source>
        <dbReference type="SAM" id="MobiDB-lite"/>
    </source>
</evidence>
<accession>A0A0S4JWN9</accession>
<keyword evidence="2 3" id="KW-1015">Disulfide bond</keyword>
<feature type="compositionally biased region" description="Polar residues" evidence="4">
    <location>
        <begin position="433"/>
        <end position="452"/>
    </location>
</feature>
<feature type="region of interest" description="Disordered" evidence="4">
    <location>
        <begin position="348"/>
        <end position="367"/>
    </location>
</feature>
<keyword evidence="5" id="KW-0472">Membrane</keyword>
<feature type="compositionally biased region" description="Low complexity" evidence="4">
    <location>
        <begin position="642"/>
        <end position="658"/>
    </location>
</feature>
<organism evidence="7 8">
    <name type="scientific">Bodo saltans</name>
    <name type="common">Flagellated protozoan</name>
    <dbReference type="NCBI Taxonomy" id="75058"/>
    <lineage>
        <taxon>Eukaryota</taxon>
        <taxon>Discoba</taxon>
        <taxon>Euglenozoa</taxon>
        <taxon>Kinetoplastea</taxon>
        <taxon>Metakinetoplastina</taxon>
        <taxon>Eubodonida</taxon>
        <taxon>Bodonidae</taxon>
        <taxon>Bodo</taxon>
    </lineage>
</organism>
<dbReference type="PANTHER" id="PTHR14949:SF54">
    <property type="entry name" value="VWFD DOMAIN-CONTAINING PROTEIN"/>
    <property type="match status" value="1"/>
</dbReference>
<dbReference type="SMART" id="SM00181">
    <property type="entry name" value="EGF"/>
    <property type="match status" value="18"/>
</dbReference>
<feature type="compositionally biased region" description="Low complexity" evidence="4">
    <location>
        <begin position="213"/>
        <end position="273"/>
    </location>
</feature>
<dbReference type="Proteomes" id="UP000051952">
    <property type="component" value="Unassembled WGS sequence"/>
</dbReference>
<feature type="compositionally biased region" description="Polar residues" evidence="4">
    <location>
        <begin position="523"/>
        <end position="561"/>
    </location>
</feature>
<feature type="compositionally biased region" description="Low complexity" evidence="4">
    <location>
        <begin position="408"/>
        <end position="432"/>
    </location>
</feature>
<feature type="non-terminal residue" evidence="7">
    <location>
        <position position="1"/>
    </location>
</feature>
<dbReference type="PROSITE" id="PS00022">
    <property type="entry name" value="EGF_1"/>
    <property type="match status" value="5"/>
</dbReference>
<feature type="domain" description="EGF-like" evidence="6">
    <location>
        <begin position="1650"/>
        <end position="1687"/>
    </location>
</feature>
<evidence type="ECO:0000313" key="8">
    <source>
        <dbReference type="Proteomes" id="UP000051952"/>
    </source>
</evidence>
<dbReference type="EMBL" id="CYKH01002104">
    <property type="protein sequence ID" value="CUG92995.1"/>
    <property type="molecule type" value="Genomic_DNA"/>
</dbReference>
<dbReference type="InterPro" id="IPR000742">
    <property type="entry name" value="EGF"/>
</dbReference>
<dbReference type="Pfam" id="PF00053">
    <property type="entry name" value="EGF_laminin"/>
    <property type="match status" value="3"/>
</dbReference>
<feature type="compositionally biased region" description="Polar residues" evidence="4">
    <location>
        <begin position="737"/>
        <end position="756"/>
    </location>
</feature>
<feature type="compositionally biased region" description="Polar residues" evidence="4">
    <location>
        <begin position="659"/>
        <end position="677"/>
    </location>
</feature>
<dbReference type="GO" id="GO:0005102">
    <property type="term" value="F:signaling receptor binding"/>
    <property type="evidence" value="ECO:0007669"/>
    <property type="project" value="TreeGrafter"/>
</dbReference>
<feature type="disulfide bond" evidence="3">
    <location>
        <begin position="1677"/>
        <end position="1686"/>
    </location>
</feature>
<evidence type="ECO:0000259" key="6">
    <source>
        <dbReference type="PROSITE" id="PS50026"/>
    </source>
</evidence>